<comment type="caution">
    <text evidence="1">The sequence shown here is derived from an EMBL/GenBank/DDBJ whole genome shotgun (WGS) entry which is preliminary data.</text>
</comment>
<evidence type="ECO:0000313" key="2">
    <source>
        <dbReference type="Proteomes" id="UP000654471"/>
    </source>
</evidence>
<dbReference type="Proteomes" id="UP000654471">
    <property type="component" value="Unassembled WGS sequence"/>
</dbReference>
<accession>A0ABQ2V1X5</accession>
<proteinExistence type="predicted"/>
<sequence length="144" mass="16240">MIPATAQAHDRNAAEPVVQAFRPTRATADGTARRKELCRCVNKEMEKENDARKGKGRHLTHEQLKKLERIVDDEIMKEPLKNYTEEEQKVILKKIEDAAKKDLKEVPTATIDKIMIELKEKAAHCASVMWSPSALPPSAATRLV</sequence>
<protein>
    <submittedName>
        <fullName evidence="1">Uncharacterized protein</fullName>
    </submittedName>
</protein>
<name>A0ABQ2V1X5_9ACTN</name>
<keyword evidence="2" id="KW-1185">Reference proteome</keyword>
<gene>
    <name evidence="1" type="ORF">GCM10010211_29000</name>
</gene>
<reference evidence="2" key="1">
    <citation type="journal article" date="2019" name="Int. J. Syst. Evol. Microbiol.">
        <title>The Global Catalogue of Microorganisms (GCM) 10K type strain sequencing project: providing services to taxonomists for standard genome sequencing and annotation.</title>
        <authorList>
            <consortium name="The Broad Institute Genomics Platform"/>
            <consortium name="The Broad Institute Genome Sequencing Center for Infectious Disease"/>
            <person name="Wu L."/>
            <person name="Ma J."/>
        </authorList>
    </citation>
    <scope>NUCLEOTIDE SEQUENCE [LARGE SCALE GENOMIC DNA]</scope>
    <source>
        <strain evidence="2">JCM 3399</strain>
    </source>
</reference>
<dbReference type="EMBL" id="BMRP01000008">
    <property type="protein sequence ID" value="GGU62172.1"/>
    <property type="molecule type" value="Genomic_DNA"/>
</dbReference>
<organism evidence="1 2">
    <name type="scientific">Streptomyces albospinus</name>
    <dbReference type="NCBI Taxonomy" id="285515"/>
    <lineage>
        <taxon>Bacteria</taxon>
        <taxon>Bacillati</taxon>
        <taxon>Actinomycetota</taxon>
        <taxon>Actinomycetes</taxon>
        <taxon>Kitasatosporales</taxon>
        <taxon>Streptomycetaceae</taxon>
        <taxon>Streptomyces</taxon>
    </lineage>
</organism>
<evidence type="ECO:0000313" key="1">
    <source>
        <dbReference type="EMBL" id="GGU62172.1"/>
    </source>
</evidence>